<dbReference type="PANTHER" id="PTHR35567:SF3">
    <property type="entry name" value="MALATE DEHYDROGENASE"/>
    <property type="match status" value="1"/>
</dbReference>
<sequence length="252" mass="27100">MLVNPLMTLNFATLAAARSCPRLNLTLPRNGGGKSHLAIPRDKNILISKYLGQELPSPPRGVTLKYIALGFGIQNYSCTTGQPVSTGALAMLYDATDLYPSHRNPNGLSMTDFERLTATVLEKFEVPLHLVSTGGADSLEPFTKPVPLEFHGHSIPFLGHHFLNADGIPIFDLGKQRLHATLITTVDAPANANPGPDETGAVPWLYLGDAGESIGLSYVYRVLTAGGKSHGCTSSGNNEDSTPYTAQYWFYG</sequence>
<organism evidence="2 3">
    <name type="scientific">Fusarium torreyae</name>
    <dbReference type="NCBI Taxonomy" id="1237075"/>
    <lineage>
        <taxon>Eukaryota</taxon>
        <taxon>Fungi</taxon>
        <taxon>Dikarya</taxon>
        <taxon>Ascomycota</taxon>
        <taxon>Pezizomycotina</taxon>
        <taxon>Sordariomycetes</taxon>
        <taxon>Hypocreomycetidae</taxon>
        <taxon>Hypocreales</taxon>
        <taxon>Nectriaceae</taxon>
        <taxon>Fusarium</taxon>
    </lineage>
</organism>
<proteinExistence type="predicted"/>
<protein>
    <recommendedName>
        <fullName evidence="4">Malate dehydrogenase</fullName>
    </recommendedName>
</protein>
<reference evidence="2" key="1">
    <citation type="submission" date="2022-09" db="EMBL/GenBank/DDBJ databases">
        <title>Fusarium specimens isolated from Avocado Roots.</title>
        <authorList>
            <person name="Stajich J."/>
            <person name="Roper C."/>
            <person name="Heimlech-Rivalta G."/>
        </authorList>
    </citation>
    <scope>NUCLEOTIDE SEQUENCE</scope>
    <source>
        <strain evidence="2">CF00136</strain>
    </source>
</reference>
<dbReference type="OrthoDB" id="1859733at2759"/>
<evidence type="ECO:0008006" key="4">
    <source>
        <dbReference type="Google" id="ProtNLM"/>
    </source>
</evidence>
<name>A0A9W8RP81_9HYPO</name>
<evidence type="ECO:0000313" key="2">
    <source>
        <dbReference type="EMBL" id="KAJ4251033.1"/>
    </source>
</evidence>
<comment type="caution">
    <text evidence="2">The sequence shown here is derived from an EMBL/GenBank/DDBJ whole genome shotgun (WGS) entry which is preliminary data.</text>
</comment>
<dbReference type="PANTHER" id="PTHR35567">
    <property type="entry name" value="MALATE DEHYDROGENASE (AFU_ORTHOLOGUE AFUA_2G13800)"/>
    <property type="match status" value="1"/>
</dbReference>
<dbReference type="EMBL" id="JAOQAZ010000029">
    <property type="protein sequence ID" value="KAJ4251033.1"/>
    <property type="molecule type" value="Genomic_DNA"/>
</dbReference>
<keyword evidence="1" id="KW-0732">Signal</keyword>
<dbReference type="Pfam" id="PF11937">
    <property type="entry name" value="DUF3455"/>
    <property type="match status" value="1"/>
</dbReference>
<feature type="chain" id="PRO_5040804240" description="Malate dehydrogenase" evidence="1">
    <location>
        <begin position="18"/>
        <end position="252"/>
    </location>
</feature>
<evidence type="ECO:0000256" key="1">
    <source>
        <dbReference type="SAM" id="SignalP"/>
    </source>
</evidence>
<feature type="signal peptide" evidence="1">
    <location>
        <begin position="1"/>
        <end position="17"/>
    </location>
</feature>
<keyword evidence="3" id="KW-1185">Reference proteome</keyword>
<dbReference type="InterPro" id="IPR021851">
    <property type="entry name" value="DUF3455"/>
</dbReference>
<accession>A0A9W8RP81</accession>
<dbReference type="AlphaFoldDB" id="A0A9W8RP81"/>
<evidence type="ECO:0000313" key="3">
    <source>
        <dbReference type="Proteomes" id="UP001152049"/>
    </source>
</evidence>
<dbReference type="Proteomes" id="UP001152049">
    <property type="component" value="Unassembled WGS sequence"/>
</dbReference>
<gene>
    <name evidence="2" type="ORF">NW762_011683</name>
</gene>